<dbReference type="InterPro" id="IPR000683">
    <property type="entry name" value="Gfo/Idh/MocA-like_OxRdtase_N"/>
</dbReference>
<dbReference type="Pfam" id="PF01408">
    <property type="entry name" value="GFO_IDH_MocA"/>
    <property type="match status" value="1"/>
</dbReference>
<proteinExistence type="predicted"/>
<organism evidence="2 3">
    <name type="scientific">Gordoniibacillus kamchatkensis</name>
    <dbReference type="NCBI Taxonomy" id="1590651"/>
    <lineage>
        <taxon>Bacteria</taxon>
        <taxon>Bacillati</taxon>
        <taxon>Bacillota</taxon>
        <taxon>Bacilli</taxon>
        <taxon>Bacillales</taxon>
        <taxon>Paenibacillaceae</taxon>
        <taxon>Gordoniibacillus</taxon>
    </lineage>
</organism>
<dbReference type="EMBL" id="JXAK01000022">
    <property type="protein sequence ID" value="KIL40353.1"/>
    <property type="molecule type" value="Genomic_DNA"/>
</dbReference>
<dbReference type="RefSeq" id="WP_041048150.1">
    <property type="nucleotide sequence ID" value="NZ_JXAK01000022.1"/>
</dbReference>
<evidence type="ECO:0000313" key="3">
    <source>
        <dbReference type="Proteomes" id="UP000031967"/>
    </source>
</evidence>
<evidence type="ECO:0000259" key="1">
    <source>
        <dbReference type="Pfam" id="PF01408"/>
    </source>
</evidence>
<accession>A0ABR5AHW7</accession>
<dbReference type="Proteomes" id="UP000031967">
    <property type="component" value="Unassembled WGS sequence"/>
</dbReference>
<evidence type="ECO:0000313" key="2">
    <source>
        <dbReference type="EMBL" id="KIL40353.1"/>
    </source>
</evidence>
<dbReference type="PANTHER" id="PTHR43818">
    <property type="entry name" value="BCDNA.GH03377"/>
    <property type="match status" value="1"/>
</dbReference>
<dbReference type="SUPFAM" id="SSF51735">
    <property type="entry name" value="NAD(P)-binding Rossmann-fold domains"/>
    <property type="match status" value="1"/>
</dbReference>
<feature type="domain" description="Gfo/Idh/MocA-like oxidoreductase N-terminal" evidence="1">
    <location>
        <begin position="12"/>
        <end position="141"/>
    </location>
</feature>
<dbReference type="InterPro" id="IPR050463">
    <property type="entry name" value="Gfo/Idh/MocA_oxidrdct_glycsds"/>
</dbReference>
<dbReference type="InterPro" id="IPR036291">
    <property type="entry name" value="NAD(P)-bd_dom_sf"/>
</dbReference>
<keyword evidence="3" id="KW-1185">Reference proteome</keyword>
<dbReference type="Gene3D" id="3.30.360.10">
    <property type="entry name" value="Dihydrodipicolinate Reductase, domain 2"/>
    <property type="match status" value="1"/>
</dbReference>
<name>A0ABR5AHW7_9BACL</name>
<sequence>MQNKGGMDVLQAAVIGLGKIGLMFDVPPKGKPLSHVSAYHLNPEIELVAAVGTRPEQEKPLSLTAPEAAFYTDVEAMLRAHRPDIISICTPTSVRYELIETVLKKSGARIIFLEKPVAGTLEEAERIAGLAAGHKHQFVVNLSRRWSDGAAEVRDAVRQLRYGRLRKAHIRYTRGIYNYGSHMFDLLRFIAGSIDTVRVLERIPTNMDEHGDLSYTFTFAAAAAEEAGGGGFTGYAEAFDDREYTMFELDLFFEHGKIEILQGGDEIRYFGTEVHPLMNGIRRLVLEQTNYGMLNRSSTIQNAVSHLADVLLRGAKPICTLEDGLYPSYVAEALKDSCRSGGNAQKVRIGGRLS</sequence>
<comment type="caution">
    <text evidence="2">The sequence shown here is derived from an EMBL/GenBank/DDBJ whole genome shotgun (WGS) entry which is preliminary data.</text>
</comment>
<dbReference type="PANTHER" id="PTHR43818:SF7">
    <property type="entry name" value="DEHYDROGENASE"/>
    <property type="match status" value="1"/>
</dbReference>
<reference evidence="2 3" key="1">
    <citation type="submission" date="2014-12" db="EMBL/GenBank/DDBJ databases">
        <title>Draft genome sequence of Paenibacillus kamchatkensis strain B-2647.</title>
        <authorList>
            <person name="Karlyshev A.V."/>
            <person name="Kudryashova E.B."/>
        </authorList>
    </citation>
    <scope>NUCLEOTIDE SEQUENCE [LARGE SCALE GENOMIC DNA]</scope>
    <source>
        <strain evidence="2 3">VKM B-2647</strain>
    </source>
</reference>
<protein>
    <recommendedName>
        <fullName evidence="1">Gfo/Idh/MocA-like oxidoreductase N-terminal domain-containing protein</fullName>
    </recommendedName>
</protein>
<gene>
    <name evidence="2" type="ORF">SD70_14010</name>
</gene>
<dbReference type="Gene3D" id="3.40.50.720">
    <property type="entry name" value="NAD(P)-binding Rossmann-like Domain"/>
    <property type="match status" value="1"/>
</dbReference>